<dbReference type="EMBL" id="JBBNAE010000008">
    <property type="protein sequence ID" value="KAK9102455.1"/>
    <property type="molecule type" value="Genomic_DNA"/>
</dbReference>
<protein>
    <recommendedName>
        <fullName evidence="2">J domain-containing protein</fullName>
    </recommendedName>
</protein>
<evidence type="ECO:0000313" key="3">
    <source>
        <dbReference type="EMBL" id="KAK9102455.1"/>
    </source>
</evidence>
<evidence type="ECO:0000256" key="1">
    <source>
        <dbReference type="SAM" id="Phobius"/>
    </source>
</evidence>
<dbReference type="InterPro" id="IPR044199">
    <property type="entry name" value="NdhU_chloroplastic"/>
</dbReference>
<reference evidence="3 4" key="1">
    <citation type="submission" date="2024-01" db="EMBL/GenBank/DDBJ databases">
        <title>Genome assemblies of Stephania.</title>
        <authorList>
            <person name="Yang L."/>
        </authorList>
    </citation>
    <scope>NUCLEOTIDE SEQUENCE [LARGE SCALE GENOMIC DNA]</scope>
    <source>
        <strain evidence="3">QJT</strain>
        <tissue evidence="3">Leaf</tissue>
    </source>
</reference>
<dbReference type="GO" id="GO:0010598">
    <property type="term" value="C:NAD(P)H dehydrogenase complex (plastoquinone)"/>
    <property type="evidence" value="ECO:0007669"/>
    <property type="project" value="InterPro"/>
</dbReference>
<organism evidence="3 4">
    <name type="scientific">Stephania japonica</name>
    <dbReference type="NCBI Taxonomy" id="461633"/>
    <lineage>
        <taxon>Eukaryota</taxon>
        <taxon>Viridiplantae</taxon>
        <taxon>Streptophyta</taxon>
        <taxon>Embryophyta</taxon>
        <taxon>Tracheophyta</taxon>
        <taxon>Spermatophyta</taxon>
        <taxon>Magnoliopsida</taxon>
        <taxon>Ranunculales</taxon>
        <taxon>Menispermaceae</taxon>
        <taxon>Menispermoideae</taxon>
        <taxon>Cissampelideae</taxon>
        <taxon>Stephania</taxon>
    </lineage>
</organism>
<proteinExistence type="predicted"/>
<dbReference type="PANTHER" id="PTHR47726">
    <property type="entry name" value="NAD(P)H-QUINONE OXIDOREDUCTASE SUBUNIT U, CHLOROPLASTIC"/>
    <property type="match status" value="1"/>
</dbReference>
<dbReference type="InterPro" id="IPR036869">
    <property type="entry name" value="J_dom_sf"/>
</dbReference>
<dbReference type="AlphaFoldDB" id="A0AAP0F206"/>
<keyword evidence="4" id="KW-1185">Reference proteome</keyword>
<dbReference type="InterPro" id="IPR001623">
    <property type="entry name" value="DnaJ_domain"/>
</dbReference>
<keyword evidence="1" id="KW-0472">Membrane</keyword>
<dbReference type="PANTHER" id="PTHR47726:SF1">
    <property type="entry name" value="NAD(P)H-QUINONE OXIDOREDUCTASE SUBUNIT U, CHLOROPLASTIC"/>
    <property type="match status" value="1"/>
</dbReference>
<accession>A0AAP0F206</accession>
<keyword evidence="1" id="KW-0812">Transmembrane</keyword>
<sequence length="229" mass="25593">MAAASTTTATICISSQTTSLGGTLRRRSHGLVDKLPLQRQTRGHNYGHLIRVSAGEAPQETTIEDDVVGVGDDESSVETTKVPYSLISQLNVEKALRGIAITDADHYGRLGLSRGCSYEQVTAAYKTKCEELINEGLDEEQLQKKMELLKESYYILSSEEERRLYDWSLSRSEGPDRYVWPFEVDITQTSDWGDPPPQEPEDVGPTRLVGYFFLGWLVLSFVLSIALNR</sequence>
<name>A0AAP0F206_9MAGN</name>
<dbReference type="SUPFAM" id="SSF46565">
    <property type="entry name" value="Chaperone J-domain"/>
    <property type="match status" value="1"/>
</dbReference>
<dbReference type="Proteomes" id="UP001417504">
    <property type="component" value="Unassembled WGS sequence"/>
</dbReference>
<feature type="domain" description="J" evidence="2">
    <location>
        <begin position="105"/>
        <end position="166"/>
    </location>
</feature>
<dbReference type="Gene3D" id="1.10.287.110">
    <property type="entry name" value="DnaJ domain"/>
    <property type="match status" value="1"/>
</dbReference>
<feature type="transmembrane region" description="Helical" evidence="1">
    <location>
        <begin position="208"/>
        <end position="227"/>
    </location>
</feature>
<dbReference type="Pfam" id="PF00226">
    <property type="entry name" value="DnaJ"/>
    <property type="match status" value="1"/>
</dbReference>
<evidence type="ECO:0000259" key="2">
    <source>
        <dbReference type="Pfam" id="PF00226"/>
    </source>
</evidence>
<dbReference type="FunFam" id="1.10.287.110:FF:000080">
    <property type="entry name" value="NAD(P)H-quinone oxidoreductase subunit U chloroplastic"/>
    <property type="match status" value="1"/>
</dbReference>
<gene>
    <name evidence="3" type="ORF">Sjap_019709</name>
</gene>
<comment type="caution">
    <text evidence="3">The sequence shown here is derived from an EMBL/GenBank/DDBJ whole genome shotgun (WGS) entry which is preliminary data.</text>
</comment>
<dbReference type="GO" id="GO:0009535">
    <property type="term" value="C:chloroplast thylakoid membrane"/>
    <property type="evidence" value="ECO:0007669"/>
    <property type="project" value="InterPro"/>
</dbReference>
<evidence type="ECO:0000313" key="4">
    <source>
        <dbReference type="Proteomes" id="UP001417504"/>
    </source>
</evidence>
<keyword evidence="1" id="KW-1133">Transmembrane helix</keyword>